<dbReference type="SUPFAM" id="SSF54695">
    <property type="entry name" value="POZ domain"/>
    <property type="match status" value="1"/>
</dbReference>
<evidence type="ECO:0000313" key="4">
    <source>
        <dbReference type="Proteomes" id="UP001497382"/>
    </source>
</evidence>
<feature type="domain" description="BTB" evidence="1">
    <location>
        <begin position="379"/>
        <end position="446"/>
    </location>
</feature>
<evidence type="ECO:0000259" key="1">
    <source>
        <dbReference type="PROSITE" id="PS50097"/>
    </source>
</evidence>
<name>A0AAV2BAS0_9ARAC</name>
<dbReference type="Gene3D" id="3.30.710.10">
    <property type="entry name" value="Potassium Channel Kv1.1, Chain A"/>
    <property type="match status" value="1"/>
</dbReference>
<evidence type="ECO:0000259" key="2">
    <source>
        <dbReference type="PROSITE" id="PS50144"/>
    </source>
</evidence>
<dbReference type="Proteomes" id="UP001497382">
    <property type="component" value="Unassembled WGS sequence"/>
</dbReference>
<gene>
    <name evidence="3" type="ORF">LARSCL_LOCUS18121</name>
</gene>
<dbReference type="AlphaFoldDB" id="A0AAV2BAS0"/>
<accession>A0AAV2BAS0</accession>
<evidence type="ECO:0000313" key="3">
    <source>
        <dbReference type="EMBL" id="CAL1293293.1"/>
    </source>
</evidence>
<dbReference type="InterPro" id="IPR008974">
    <property type="entry name" value="TRAF-like"/>
</dbReference>
<dbReference type="PROSITE" id="PS50097">
    <property type="entry name" value="BTB"/>
    <property type="match status" value="1"/>
</dbReference>
<comment type="caution">
    <text evidence="3">The sequence shown here is derived from an EMBL/GenBank/DDBJ whole genome shotgun (WGS) entry which is preliminary data.</text>
</comment>
<dbReference type="Gene3D" id="2.60.210.10">
    <property type="entry name" value="Apoptosis, Tumor Necrosis Factor Receptor Associated Protein 2, Chain A"/>
    <property type="match status" value="1"/>
</dbReference>
<dbReference type="InterPro" id="IPR000210">
    <property type="entry name" value="BTB/POZ_dom"/>
</dbReference>
<dbReference type="SMART" id="SM00225">
    <property type="entry name" value="BTB"/>
    <property type="match status" value="1"/>
</dbReference>
<dbReference type="PROSITE" id="PS50144">
    <property type="entry name" value="MATH"/>
    <property type="match status" value="1"/>
</dbReference>
<keyword evidence="4" id="KW-1185">Reference proteome</keyword>
<dbReference type="InterPro" id="IPR011333">
    <property type="entry name" value="SKP1/BTB/POZ_sf"/>
</dbReference>
<dbReference type="EMBL" id="CAXIEN010000323">
    <property type="protein sequence ID" value="CAL1293293.1"/>
    <property type="molecule type" value="Genomic_DNA"/>
</dbReference>
<dbReference type="PANTHER" id="PTHR24413">
    <property type="entry name" value="SPECKLE-TYPE POZ PROTEIN"/>
    <property type="match status" value="1"/>
</dbReference>
<dbReference type="InterPro" id="IPR002083">
    <property type="entry name" value="MATH/TRAF_dom"/>
</dbReference>
<sequence length="541" mass="62673">MEVSESGRSFRFTWKVKNFSFLWHREHQFLKWTFNIKRNITTSWSLLLYPSTPKNSFSCILRKESGEPLNFLVDYELSFLHEDGSPLHSIKVSSADFNYKSRSVQLWLHHDEILENKASSTEDTLSISCTIWTAETPIWEMVRYFAETEIKVQRCTLMWYISAFSDLKPVKKRTEFVKTLAGNPCIYFSLFLDKWNHFVLEIFVVDPKCVELCKCQIFLVDVSGKKLKCGQFKVVTIGKTNDPDWTFHLSLTKRNLMDLKELYLPNDTLTLQCEVAFTSGIEIEPVQQLESNCQNIKDIPCNVETANVSKSLKKFSEPPTAWENDMQSSNNSVLLKGELMPLDSTENNSYTSLKTYSVPNSLLSWKDDLLILYENGIFCDTELLVTNGCFSVHSLILSIRSPVFCDQLTRAKSDGKRTSIHIKDLDADTVRKMILFLYTETLEDLEWNCAKSLYSASNKYKIPSLKDISSSFLKQNLNTTNCCNILHLADTYKDDDLKQVVQDFTSEHHEVLNSDEWRSLEESNPHLIIETFRFMQLKLRK</sequence>
<dbReference type="SUPFAM" id="SSF49599">
    <property type="entry name" value="TRAF domain-like"/>
    <property type="match status" value="2"/>
</dbReference>
<organism evidence="3 4">
    <name type="scientific">Larinioides sclopetarius</name>
    <dbReference type="NCBI Taxonomy" id="280406"/>
    <lineage>
        <taxon>Eukaryota</taxon>
        <taxon>Metazoa</taxon>
        <taxon>Ecdysozoa</taxon>
        <taxon>Arthropoda</taxon>
        <taxon>Chelicerata</taxon>
        <taxon>Arachnida</taxon>
        <taxon>Araneae</taxon>
        <taxon>Araneomorphae</taxon>
        <taxon>Entelegynae</taxon>
        <taxon>Araneoidea</taxon>
        <taxon>Araneidae</taxon>
        <taxon>Larinioides</taxon>
    </lineage>
</organism>
<proteinExistence type="predicted"/>
<dbReference type="Gene3D" id="1.25.40.420">
    <property type="match status" value="1"/>
</dbReference>
<dbReference type="GO" id="GO:0030163">
    <property type="term" value="P:protein catabolic process"/>
    <property type="evidence" value="ECO:0007669"/>
    <property type="project" value="UniProtKB-ARBA"/>
</dbReference>
<feature type="domain" description="MATH" evidence="2">
    <location>
        <begin position="9"/>
        <end position="131"/>
    </location>
</feature>
<dbReference type="CDD" id="cd18186">
    <property type="entry name" value="BTB_POZ_ZBTB_KLHL-like"/>
    <property type="match status" value="1"/>
</dbReference>
<reference evidence="3 4" key="1">
    <citation type="submission" date="2024-04" db="EMBL/GenBank/DDBJ databases">
        <authorList>
            <person name="Rising A."/>
            <person name="Reimegard J."/>
            <person name="Sonavane S."/>
            <person name="Akerstrom W."/>
            <person name="Nylinder S."/>
            <person name="Hedman E."/>
            <person name="Kallberg Y."/>
        </authorList>
    </citation>
    <scope>NUCLEOTIDE SEQUENCE [LARGE SCALE GENOMIC DNA]</scope>
</reference>
<dbReference type="Pfam" id="PF00651">
    <property type="entry name" value="BTB"/>
    <property type="match status" value="1"/>
</dbReference>
<protein>
    <submittedName>
        <fullName evidence="3">Uncharacterized protein</fullName>
    </submittedName>
</protein>